<dbReference type="GO" id="GO:0005543">
    <property type="term" value="F:phospholipid binding"/>
    <property type="evidence" value="ECO:0007669"/>
    <property type="project" value="TreeGrafter"/>
</dbReference>
<evidence type="ECO:0000313" key="12">
    <source>
        <dbReference type="Proteomes" id="UP000269883"/>
    </source>
</evidence>
<reference evidence="11 12" key="1">
    <citation type="journal article" date="2018" name="Sci. Adv.">
        <title>Multi-heme cytochromes provide a pathway for survival in energy-limited environments.</title>
        <authorList>
            <person name="Deng X."/>
            <person name="Dohmae N."/>
            <person name="Nealson K.H."/>
            <person name="Hashimoto K."/>
            <person name="Okamoto A."/>
        </authorList>
    </citation>
    <scope>NUCLEOTIDE SEQUENCE [LARGE SCALE GENOMIC DNA]</scope>
    <source>
        <strain evidence="11 12">IS5</strain>
    </source>
</reference>
<dbReference type="InterPro" id="IPR003835">
    <property type="entry name" value="Glyco_trans_19"/>
</dbReference>
<comment type="function">
    <text evidence="1">Condensation of UDP-2,3-diacylglucosamine and 2,3-diacylglucosamine-1-phosphate to form lipid A disaccharide, a precursor of lipid A, a phosphorylated glycolipid that anchors the lipopolysaccharide to the outer membrane of the cell.</text>
</comment>
<dbReference type="OrthoDB" id="9801642at2"/>
<evidence type="ECO:0000256" key="1">
    <source>
        <dbReference type="ARBA" id="ARBA00002056"/>
    </source>
</evidence>
<dbReference type="SUPFAM" id="SSF53756">
    <property type="entry name" value="UDP-Glycosyltransferase/glycogen phosphorylase"/>
    <property type="match status" value="1"/>
</dbReference>
<dbReference type="PANTHER" id="PTHR30372:SF4">
    <property type="entry name" value="LIPID-A-DISACCHARIDE SYNTHASE, MITOCHONDRIAL-RELATED"/>
    <property type="match status" value="1"/>
</dbReference>
<dbReference type="EMBL" id="AP017378">
    <property type="protein sequence ID" value="BBD08500.1"/>
    <property type="molecule type" value="Genomic_DNA"/>
</dbReference>
<keyword evidence="5" id="KW-0441">Lipid A biosynthesis</keyword>
<dbReference type="RefSeq" id="WP_126378644.1">
    <property type="nucleotide sequence ID" value="NZ_AP017378.1"/>
</dbReference>
<protein>
    <recommendedName>
        <fullName evidence="3 10">Lipid-A-disaccharide synthase</fullName>
        <ecNumber evidence="2 10">2.4.1.182</ecNumber>
    </recommendedName>
</protein>
<dbReference type="AlphaFoldDB" id="A0A2Z6AZ82"/>
<dbReference type="GO" id="GO:0008915">
    <property type="term" value="F:lipid-A-disaccharide synthase activity"/>
    <property type="evidence" value="ECO:0007669"/>
    <property type="project" value="UniProtKB-UniRule"/>
</dbReference>
<keyword evidence="4" id="KW-0444">Lipid biosynthesis</keyword>
<keyword evidence="8" id="KW-0443">Lipid metabolism</keyword>
<dbReference type="GO" id="GO:0009245">
    <property type="term" value="P:lipid A biosynthetic process"/>
    <property type="evidence" value="ECO:0007669"/>
    <property type="project" value="UniProtKB-UniRule"/>
</dbReference>
<name>A0A2Z6AZ82_9BACT</name>
<dbReference type="PANTHER" id="PTHR30372">
    <property type="entry name" value="LIPID-A-DISACCHARIDE SYNTHASE"/>
    <property type="match status" value="1"/>
</dbReference>
<evidence type="ECO:0000313" key="11">
    <source>
        <dbReference type="EMBL" id="BBD08500.1"/>
    </source>
</evidence>
<dbReference type="GO" id="GO:0016020">
    <property type="term" value="C:membrane"/>
    <property type="evidence" value="ECO:0007669"/>
    <property type="project" value="GOC"/>
</dbReference>
<evidence type="ECO:0000256" key="4">
    <source>
        <dbReference type="ARBA" id="ARBA00022516"/>
    </source>
</evidence>
<evidence type="ECO:0000256" key="10">
    <source>
        <dbReference type="NCBIfam" id="TIGR00215"/>
    </source>
</evidence>
<evidence type="ECO:0000256" key="5">
    <source>
        <dbReference type="ARBA" id="ARBA00022556"/>
    </source>
</evidence>
<sequence length="368" mass="41757">MIRKIWINCSEASGDMCAGALARELLRQCPTLEIGGMGGPVLAQAGANVHFPMSRICFSGFWDVFCGLPGIFRLQREIAKLWEQDRPDAIVMVDCPDFNLPLAKTAHAMNIPVYYFMAPQFWAWKQQGMKNMQRYVHNIICALPFEPEYFHERGCRALYAGHPLLDVIPLRSLDKLDPDHHHIGIMPGSRKKEISFLLPDFASVASRVHQKKPWVTFSVARAPGINKKYLQQFWPDHLPMNIVEPEERYQMIRKSCLILAASGTATLETALIGTPTIVSYKIDRPAAFILRKLAFSKFVSLTNILFQKELFPEYLQEKANAESYYQQIIAWLNNPNILSELRNKLQEMRHIAGPSGGIKTAAETILAQ</sequence>
<organism evidence="11 12">
    <name type="scientific">Desulfovibrio ferrophilus</name>
    <dbReference type="NCBI Taxonomy" id="241368"/>
    <lineage>
        <taxon>Bacteria</taxon>
        <taxon>Pseudomonadati</taxon>
        <taxon>Thermodesulfobacteriota</taxon>
        <taxon>Desulfovibrionia</taxon>
        <taxon>Desulfovibrionales</taxon>
        <taxon>Desulfovibrionaceae</taxon>
        <taxon>Desulfovibrio</taxon>
    </lineage>
</organism>
<dbReference type="KEGG" id="dfl:DFE_1774"/>
<keyword evidence="12" id="KW-1185">Reference proteome</keyword>
<keyword evidence="6" id="KW-0328">Glycosyltransferase</keyword>
<evidence type="ECO:0000256" key="7">
    <source>
        <dbReference type="ARBA" id="ARBA00022679"/>
    </source>
</evidence>
<dbReference type="NCBIfam" id="TIGR00215">
    <property type="entry name" value="lpxB"/>
    <property type="match status" value="1"/>
</dbReference>
<dbReference type="Proteomes" id="UP000269883">
    <property type="component" value="Chromosome"/>
</dbReference>
<evidence type="ECO:0000256" key="3">
    <source>
        <dbReference type="ARBA" id="ARBA00020902"/>
    </source>
</evidence>
<keyword evidence="7" id="KW-0808">Transferase</keyword>
<comment type="catalytic activity">
    <reaction evidence="9">
        <text>a lipid X + a UDP-2-N,3-O-bis[(3R)-3-hydroxyacyl]-alpha-D-glucosamine = a lipid A disaccharide + UDP + H(+)</text>
        <dbReference type="Rhea" id="RHEA:67828"/>
        <dbReference type="ChEBI" id="CHEBI:15378"/>
        <dbReference type="ChEBI" id="CHEBI:58223"/>
        <dbReference type="ChEBI" id="CHEBI:137748"/>
        <dbReference type="ChEBI" id="CHEBI:176338"/>
        <dbReference type="ChEBI" id="CHEBI:176343"/>
        <dbReference type="EC" id="2.4.1.182"/>
    </reaction>
</comment>
<dbReference type="Pfam" id="PF02684">
    <property type="entry name" value="LpxB"/>
    <property type="match status" value="1"/>
</dbReference>
<accession>A0A2Z6AZ82</accession>
<evidence type="ECO:0000256" key="6">
    <source>
        <dbReference type="ARBA" id="ARBA00022676"/>
    </source>
</evidence>
<dbReference type="EC" id="2.4.1.182" evidence="2 10"/>
<evidence type="ECO:0000256" key="9">
    <source>
        <dbReference type="ARBA" id="ARBA00048975"/>
    </source>
</evidence>
<proteinExistence type="predicted"/>
<gene>
    <name evidence="11" type="ORF">DFE_1774</name>
</gene>
<evidence type="ECO:0000256" key="8">
    <source>
        <dbReference type="ARBA" id="ARBA00023098"/>
    </source>
</evidence>
<evidence type="ECO:0000256" key="2">
    <source>
        <dbReference type="ARBA" id="ARBA00012687"/>
    </source>
</evidence>